<dbReference type="OrthoDB" id="10323923at2759"/>
<feature type="transmembrane region" description="Helical" evidence="1">
    <location>
        <begin position="309"/>
        <end position="332"/>
    </location>
</feature>
<reference evidence="3" key="2">
    <citation type="submission" date="2025-08" db="UniProtKB">
        <authorList>
            <consortium name="RefSeq"/>
        </authorList>
    </citation>
    <scope>IDENTIFICATION</scope>
    <source>
        <strain evidence="3">S238N-H82</strain>
        <tissue evidence="3">Testes</tissue>
    </source>
</reference>
<dbReference type="KEGG" id="bfo:118406816"/>
<feature type="transmembrane region" description="Helical" evidence="1">
    <location>
        <begin position="142"/>
        <end position="161"/>
    </location>
</feature>
<keyword evidence="1" id="KW-1133">Transmembrane helix</keyword>
<accession>A0A9J7KAE3</accession>
<feature type="transmembrane region" description="Helical" evidence="1">
    <location>
        <begin position="501"/>
        <end position="522"/>
    </location>
</feature>
<sequence length="531" mass="60893">MACTIDVEEYPLLGIGDHIPSYGTDEEIIGAQQGTRRDPCGTRVHVMKTVFKGFGSFCAKLWRAIWPFLGFWWFLFCSIMQLVCLWRAKTDNGGHNETMGTTWYHVDVHYTHTTDNSSFANGTWWWSQCHQPYKVEKTISYSLIYGLFTFMSAILIIRWRYQINWDDLLRSKIKQTAVYDKRYLLALYVILWASAVLLNASLKCASCEQLFALRWTIKYFSHHEYEVPHYVCSFVTLAFYAIIYVPSFFCCSYVMDLTNALVSLASDTKQLANTISSNDQLDHILNEVSNRIKEKSWSRYSGIGKELQFFIKLTMFVGATVGFSFVNIYVSSQKLTLMEWNDHMTQLLSLAVTIMTPFFFVAIGVKKLHEAHEIFVSESRKAQVEDIRVTARRVDIEDNSETWDVIIEAMKENVVSIVNTEKELYRTALATIGVILWQLLGNLNKFSDTPNTNIEDERFALTYFASLTLLLAICVTFGLLFGLNMIPRCIKSGHRQGSCEIFLYSVSVGVALLAGVYTPWLIQFNGRTCPL</sequence>
<feature type="transmembrane region" description="Helical" evidence="1">
    <location>
        <begin position="424"/>
        <end position="440"/>
    </location>
</feature>
<reference evidence="2" key="1">
    <citation type="journal article" date="2020" name="Nat. Ecol. Evol.">
        <title>Deeply conserved synteny resolves early events in vertebrate evolution.</title>
        <authorList>
            <person name="Simakov O."/>
            <person name="Marletaz F."/>
            <person name="Yue J.X."/>
            <person name="O'Connell B."/>
            <person name="Jenkins J."/>
            <person name="Brandt A."/>
            <person name="Calef R."/>
            <person name="Tung C.H."/>
            <person name="Huang T.K."/>
            <person name="Schmutz J."/>
            <person name="Satoh N."/>
            <person name="Yu J.K."/>
            <person name="Putnam N.H."/>
            <person name="Green R.E."/>
            <person name="Rokhsar D.S."/>
        </authorList>
    </citation>
    <scope>NUCLEOTIDE SEQUENCE [LARGE SCALE GENOMIC DNA]</scope>
    <source>
        <strain evidence="2">S238N-H82</strain>
    </source>
</reference>
<feature type="transmembrane region" description="Helical" evidence="1">
    <location>
        <begin position="344"/>
        <end position="365"/>
    </location>
</feature>
<keyword evidence="2" id="KW-1185">Reference proteome</keyword>
<feature type="transmembrane region" description="Helical" evidence="1">
    <location>
        <begin position="227"/>
        <end position="245"/>
    </location>
</feature>
<feature type="transmembrane region" description="Helical" evidence="1">
    <location>
        <begin position="182"/>
        <end position="202"/>
    </location>
</feature>
<evidence type="ECO:0000313" key="3">
    <source>
        <dbReference type="RefSeq" id="XP_035663051.1"/>
    </source>
</evidence>
<proteinExistence type="predicted"/>
<evidence type="ECO:0000313" key="2">
    <source>
        <dbReference type="Proteomes" id="UP000001554"/>
    </source>
</evidence>
<gene>
    <name evidence="3" type="primary">LOC118406816</name>
</gene>
<feature type="transmembrane region" description="Helical" evidence="1">
    <location>
        <begin position="64"/>
        <end position="88"/>
    </location>
</feature>
<keyword evidence="1" id="KW-0472">Membrane</keyword>
<name>A0A9J7KAE3_BRAFL</name>
<organism evidence="2 3">
    <name type="scientific">Branchiostoma floridae</name>
    <name type="common">Florida lancelet</name>
    <name type="synonym">Amphioxus</name>
    <dbReference type="NCBI Taxonomy" id="7739"/>
    <lineage>
        <taxon>Eukaryota</taxon>
        <taxon>Metazoa</taxon>
        <taxon>Chordata</taxon>
        <taxon>Cephalochordata</taxon>
        <taxon>Leptocardii</taxon>
        <taxon>Amphioxiformes</taxon>
        <taxon>Branchiostomatidae</taxon>
        <taxon>Branchiostoma</taxon>
    </lineage>
</organism>
<feature type="transmembrane region" description="Helical" evidence="1">
    <location>
        <begin position="460"/>
        <end position="481"/>
    </location>
</feature>
<dbReference type="OMA" id="TRRDPCG"/>
<evidence type="ECO:0000256" key="1">
    <source>
        <dbReference type="SAM" id="Phobius"/>
    </source>
</evidence>
<keyword evidence="1" id="KW-0812">Transmembrane</keyword>
<protein>
    <submittedName>
        <fullName evidence="3">Uncharacterized protein LOC118406816</fullName>
    </submittedName>
</protein>
<dbReference type="AlphaFoldDB" id="A0A9J7KAE3"/>
<dbReference type="RefSeq" id="XP_035663051.1">
    <property type="nucleotide sequence ID" value="XM_035807158.1"/>
</dbReference>
<dbReference type="GeneID" id="118406816"/>
<dbReference type="Proteomes" id="UP000001554">
    <property type="component" value="Chromosome 19"/>
</dbReference>